<proteinExistence type="predicted"/>
<name>A0AAE0C209_9CHLO</name>
<dbReference type="AlphaFoldDB" id="A0AAE0C209"/>
<evidence type="ECO:0000313" key="2">
    <source>
        <dbReference type="Proteomes" id="UP001190700"/>
    </source>
</evidence>
<comment type="caution">
    <text evidence="1">The sequence shown here is derived from an EMBL/GenBank/DDBJ whole genome shotgun (WGS) entry which is preliminary data.</text>
</comment>
<organism evidence="1 2">
    <name type="scientific">Cymbomonas tetramitiformis</name>
    <dbReference type="NCBI Taxonomy" id="36881"/>
    <lineage>
        <taxon>Eukaryota</taxon>
        <taxon>Viridiplantae</taxon>
        <taxon>Chlorophyta</taxon>
        <taxon>Pyramimonadophyceae</taxon>
        <taxon>Pyramimonadales</taxon>
        <taxon>Pyramimonadaceae</taxon>
        <taxon>Cymbomonas</taxon>
    </lineage>
</organism>
<sequence>MCMIGYYVNSYDQYVRVYLHNMTSPDLPSAPFSAVRMSNMSSQVYDMVNVAHLTTSVISNATSLENKHFNDFEPDNNDHRTQKERAHQIEQRLNALNQTLGAVQRVTDTIASTHTTTLMDAMRDVLNEKVASVDMKAINQMLYIASDDRIINRTLSLVDKTMDKVEVYERTSGGVLALLTEALNAWENRKTPEQEKEKESVWGLMHV</sequence>
<dbReference type="Proteomes" id="UP001190700">
    <property type="component" value="Unassembled WGS sequence"/>
</dbReference>
<dbReference type="EMBL" id="LGRX02030310">
    <property type="protein sequence ID" value="KAK3245862.1"/>
    <property type="molecule type" value="Genomic_DNA"/>
</dbReference>
<accession>A0AAE0C209</accession>
<reference evidence="1 2" key="1">
    <citation type="journal article" date="2015" name="Genome Biol. Evol.">
        <title>Comparative Genomics of a Bacterivorous Green Alga Reveals Evolutionary Causalities and Consequences of Phago-Mixotrophic Mode of Nutrition.</title>
        <authorList>
            <person name="Burns J.A."/>
            <person name="Paasch A."/>
            <person name="Narechania A."/>
            <person name="Kim E."/>
        </authorList>
    </citation>
    <scope>NUCLEOTIDE SEQUENCE [LARGE SCALE GENOMIC DNA]</scope>
    <source>
        <strain evidence="1 2">PLY_AMNH</strain>
    </source>
</reference>
<gene>
    <name evidence="1" type="ORF">CYMTET_44683</name>
</gene>
<keyword evidence="2" id="KW-1185">Reference proteome</keyword>
<evidence type="ECO:0000313" key="1">
    <source>
        <dbReference type="EMBL" id="KAK3245862.1"/>
    </source>
</evidence>
<protein>
    <submittedName>
        <fullName evidence="1">Uncharacterized protein</fullName>
    </submittedName>
</protein>